<dbReference type="HAMAP" id="MF_00528">
    <property type="entry name" value="Maf"/>
    <property type="match status" value="1"/>
</dbReference>
<dbReference type="GO" id="GO:0005737">
    <property type="term" value="C:cytoplasm"/>
    <property type="evidence" value="ECO:0007669"/>
    <property type="project" value="UniProtKB-SubCell"/>
</dbReference>
<dbReference type="PANTHER" id="PTHR43213:SF5">
    <property type="entry name" value="BIFUNCTIONAL DTTP_UTP PYROPHOSPHATASE_METHYLTRANSFERASE PROTEIN-RELATED"/>
    <property type="match status" value="1"/>
</dbReference>
<dbReference type="InterPro" id="IPR003697">
    <property type="entry name" value="Maf-like"/>
</dbReference>
<evidence type="ECO:0000313" key="4">
    <source>
        <dbReference type="EMBL" id="SDU87447.1"/>
    </source>
</evidence>
<comment type="subcellular location">
    <subcellularLocation>
        <location evidence="3">Cytoplasm</location>
    </subcellularLocation>
</comment>
<dbReference type="GO" id="GO:0009117">
    <property type="term" value="P:nucleotide metabolic process"/>
    <property type="evidence" value="ECO:0007669"/>
    <property type="project" value="UniProtKB-KW"/>
</dbReference>
<dbReference type="GO" id="GO:0047429">
    <property type="term" value="F:nucleoside triphosphate diphosphatase activity"/>
    <property type="evidence" value="ECO:0007669"/>
    <property type="project" value="UniProtKB-EC"/>
</dbReference>
<dbReference type="AlphaFoldDB" id="A0A1H2M2G4"/>
<gene>
    <name evidence="4" type="ORF">SAMN04488563_6993</name>
</gene>
<name>A0A1H2M2G4_9ACTN</name>
<keyword evidence="3" id="KW-0546">Nucleotide metabolism</keyword>
<dbReference type="PIRSF" id="PIRSF006305">
    <property type="entry name" value="Maf"/>
    <property type="match status" value="1"/>
</dbReference>
<evidence type="ECO:0000313" key="5">
    <source>
        <dbReference type="Proteomes" id="UP000182977"/>
    </source>
</evidence>
<comment type="caution">
    <text evidence="3">Lacks conserved residue(s) required for the propagation of feature annotation.</text>
</comment>
<comment type="catalytic activity">
    <reaction evidence="3">
        <text>a ribonucleoside 5'-triphosphate + H2O = a ribonucleoside 5'-phosphate + diphosphate + H(+)</text>
        <dbReference type="Rhea" id="RHEA:23996"/>
        <dbReference type="ChEBI" id="CHEBI:15377"/>
        <dbReference type="ChEBI" id="CHEBI:15378"/>
        <dbReference type="ChEBI" id="CHEBI:33019"/>
        <dbReference type="ChEBI" id="CHEBI:58043"/>
        <dbReference type="ChEBI" id="CHEBI:61557"/>
        <dbReference type="EC" id="3.6.1.9"/>
    </reaction>
</comment>
<keyword evidence="2 3" id="KW-0378">Hydrolase</keyword>
<keyword evidence="3" id="KW-0963">Cytoplasm</keyword>
<comment type="function">
    <text evidence="3">Nucleoside triphosphate pyrophosphatase. May have a dual role in cell division arrest and in preventing the incorporation of modified nucleotides into cellular nucleic acids.</text>
</comment>
<organism evidence="4 5">
    <name type="scientific">Jiangella alkaliphila</name>
    <dbReference type="NCBI Taxonomy" id="419479"/>
    <lineage>
        <taxon>Bacteria</taxon>
        <taxon>Bacillati</taxon>
        <taxon>Actinomycetota</taxon>
        <taxon>Actinomycetes</taxon>
        <taxon>Jiangellales</taxon>
        <taxon>Jiangellaceae</taxon>
        <taxon>Jiangella</taxon>
    </lineage>
</organism>
<reference evidence="5" key="1">
    <citation type="submission" date="2016-10" db="EMBL/GenBank/DDBJ databases">
        <authorList>
            <person name="Varghese N."/>
            <person name="Submissions S."/>
        </authorList>
    </citation>
    <scope>NUCLEOTIDE SEQUENCE [LARGE SCALE GENOMIC DNA]</scope>
    <source>
        <strain evidence="5">DSM 45079</strain>
    </source>
</reference>
<evidence type="ECO:0000256" key="2">
    <source>
        <dbReference type="ARBA" id="ARBA00022801"/>
    </source>
</evidence>
<dbReference type="PANTHER" id="PTHR43213">
    <property type="entry name" value="BIFUNCTIONAL DTTP/UTP PYROPHOSPHATASE/METHYLTRANSFERASE PROTEIN-RELATED"/>
    <property type="match status" value="1"/>
</dbReference>
<dbReference type="EMBL" id="LT629791">
    <property type="protein sequence ID" value="SDU87447.1"/>
    <property type="molecule type" value="Genomic_DNA"/>
</dbReference>
<evidence type="ECO:0000256" key="3">
    <source>
        <dbReference type="HAMAP-Rule" id="MF_00528"/>
    </source>
</evidence>
<dbReference type="Pfam" id="PF02545">
    <property type="entry name" value="Maf"/>
    <property type="match status" value="1"/>
</dbReference>
<protein>
    <recommendedName>
        <fullName evidence="3">Nucleoside triphosphate pyrophosphatase</fullName>
        <ecNumber evidence="3">3.6.1.9</ecNumber>
    </recommendedName>
    <alternativeName>
        <fullName evidence="3">Nucleotide pyrophosphatase</fullName>
        <shortName evidence="3">Nucleotide PPase</shortName>
    </alternativeName>
</protein>
<evidence type="ECO:0000256" key="1">
    <source>
        <dbReference type="ARBA" id="ARBA00001968"/>
    </source>
</evidence>
<dbReference type="Gene3D" id="3.90.950.10">
    <property type="match status" value="1"/>
</dbReference>
<accession>A0A1H2M2G4</accession>
<dbReference type="Proteomes" id="UP000182977">
    <property type="component" value="Chromosome I"/>
</dbReference>
<comment type="similarity">
    <text evidence="3">Belongs to the Maf family.</text>
</comment>
<feature type="active site" description="Proton acceptor" evidence="3">
    <location>
        <position position="86"/>
    </location>
</feature>
<dbReference type="NCBIfam" id="TIGR00172">
    <property type="entry name" value="maf"/>
    <property type="match status" value="1"/>
</dbReference>
<dbReference type="OrthoDB" id="3527985at2"/>
<keyword evidence="5" id="KW-1185">Reference proteome</keyword>
<comment type="cofactor">
    <cofactor evidence="1 3">
        <name>a divalent metal cation</name>
        <dbReference type="ChEBI" id="CHEBI:60240"/>
    </cofactor>
</comment>
<dbReference type="CDD" id="cd00555">
    <property type="entry name" value="Maf"/>
    <property type="match status" value="1"/>
</dbReference>
<dbReference type="InterPro" id="IPR029001">
    <property type="entry name" value="ITPase-like_fam"/>
</dbReference>
<dbReference type="STRING" id="419479.SAMN04488563_6993"/>
<dbReference type="EC" id="3.6.1.9" evidence="3"/>
<proteinExistence type="inferred from homology"/>
<comment type="catalytic activity">
    <reaction evidence="3">
        <text>a 2'-deoxyribonucleoside 5'-triphosphate + H2O = a 2'-deoxyribonucleoside 5'-phosphate + diphosphate + H(+)</text>
        <dbReference type="Rhea" id="RHEA:44644"/>
        <dbReference type="ChEBI" id="CHEBI:15377"/>
        <dbReference type="ChEBI" id="CHEBI:15378"/>
        <dbReference type="ChEBI" id="CHEBI:33019"/>
        <dbReference type="ChEBI" id="CHEBI:61560"/>
        <dbReference type="ChEBI" id="CHEBI:65317"/>
        <dbReference type="EC" id="3.6.1.9"/>
    </reaction>
</comment>
<sequence length="238" mass="25473">MIIFGNVRSVVRLLLASQSPARLATLRSAGIEPVVQVSGVDEDAVLAEARARGPIPPHDVPLLLGRAKAERVAGKTFAGMIVLGCDSVLELDGEIHGKPADALDAVRRWRRMRGRSGVLHTGHWLIDLREPDDGGTGRSIGDTASTTVHFADLSDAEIRAYVATGEPMRVAGAFTIDGLGGPFVTAIDGDHHSVVGLSLPLLRTLLGRLGVSITELWRTDPDHEPVRRRARRAATREG</sequence>
<dbReference type="SUPFAM" id="SSF52972">
    <property type="entry name" value="ITPase-like"/>
    <property type="match status" value="1"/>
</dbReference>